<gene>
    <name evidence="1" type="ORF">SDC9_172790</name>
</gene>
<reference evidence="1" key="1">
    <citation type="submission" date="2019-08" db="EMBL/GenBank/DDBJ databases">
        <authorList>
            <person name="Kucharzyk K."/>
            <person name="Murdoch R.W."/>
            <person name="Higgins S."/>
            <person name="Loffler F."/>
        </authorList>
    </citation>
    <scope>NUCLEOTIDE SEQUENCE</scope>
</reference>
<accession>A0A645GEN8</accession>
<sequence length="233" mass="24726">MGGVVGGDLDGEGESVGVARLGKKLLGLTGVVGIVSAQRRVKVLLEGRIHGGTHPGAVAVRRQRQERVHIHRVAQGLAHLLVIEGGLCVVEIQRLHQIHGALQHLVLIGEPLGLADRQMGAHIHRAGAQRGHQGGGVLVDLVGHLVQIGRRAVIVGELLQHHVLLHAAGDELKRAGPYGLGGIIRIIRGRDIDGGHIADEVGVGRVQGHLDRVGVGRGDIFDSRKRRHQCGIH</sequence>
<proteinExistence type="predicted"/>
<evidence type="ECO:0000313" key="1">
    <source>
        <dbReference type="EMBL" id="MPN25381.1"/>
    </source>
</evidence>
<organism evidence="1">
    <name type="scientific">bioreactor metagenome</name>
    <dbReference type="NCBI Taxonomy" id="1076179"/>
    <lineage>
        <taxon>unclassified sequences</taxon>
        <taxon>metagenomes</taxon>
        <taxon>ecological metagenomes</taxon>
    </lineage>
</organism>
<dbReference type="AlphaFoldDB" id="A0A645GEN8"/>
<protein>
    <submittedName>
        <fullName evidence="1">Uncharacterized protein</fullName>
    </submittedName>
</protein>
<comment type="caution">
    <text evidence="1">The sequence shown here is derived from an EMBL/GenBank/DDBJ whole genome shotgun (WGS) entry which is preliminary data.</text>
</comment>
<name>A0A645GEN8_9ZZZZ</name>
<dbReference type="EMBL" id="VSSQ01074538">
    <property type="protein sequence ID" value="MPN25381.1"/>
    <property type="molecule type" value="Genomic_DNA"/>
</dbReference>